<dbReference type="SUPFAM" id="SSF90123">
    <property type="entry name" value="ABC transporter transmembrane region"/>
    <property type="match status" value="1"/>
</dbReference>
<reference evidence="12 13" key="1">
    <citation type="journal article" date="2015" name="Stand. Genomic Sci.">
        <title>Genomic Encyclopedia of Bacterial and Archaeal Type Strains, Phase III: the genomes of soil and plant-associated and newly described type strains.</title>
        <authorList>
            <person name="Whitman W.B."/>
            <person name="Woyke T."/>
            <person name="Klenk H.P."/>
            <person name="Zhou Y."/>
            <person name="Lilburn T.G."/>
            <person name="Beck B.J."/>
            <person name="De Vos P."/>
            <person name="Vandamme P."/>
            <person name="Eisen J.A."/>
            <person name="Garrity G."/>
            <person name="Hugenholtz P."/>
            <person name="Kyrpides N.C."/>
        </authorList>
    </citation>
    <scope>NUCLEOTIDE SEQUENCE [LARGE SCALE GENOMIC DNA]</scope>
    <source>
        <strain evidence="12 13">VKM Ac-2540</strain>
    </source>
</reference>
<dbReference type="FunFam" id="1.20.1560.10:FF:000040">
    <property type="entry name" value="Multidrug ABC transporter ATP-binding protein"/>
    <property type="match status" value="1"/>
</dbReference>
<dbReference type="OrthoDB" id="9806127at2"/>
<evidence type="ECO:0000256" key="5">
    <source>
        <dbReference type="ARBA" id="ARBA00022741"/>
    </source>
</evidence>
<keyword evidence="5" id="KW-0547">Nucleotide-binding</keyword>
<evidence type="ECO:0000256" key="2">
    <source>
        <dbReference type="ARBA" id="ARBA00022448"/>
    </source>
</evidence>
<dbReference type="InterPro" id="IPR003439">
    <property type="entry name" value="ABC_transporter-like_ATP-bd"/>
</dbReference>
<evidence type="ECO:0000256" key="8">
    <source>
        <dbReference type="ARBA" id="ARBA00023136"/>
    </source>
</evidence>
<dbReference type="InterPro" id="IPR003593">
    <property type="entry name" value="AAA+_ATPase"/>
</dbReference>
<evidence type="ECO:0000256" key="7">
    <source>
        <dbReference type="ARBA" id="ARBA00022989"/>
    </source>
</evidence>
<dbReference type="InterPro" id="IPR039421">
    <property type="entry name" value="Type_1_exporter"/>
</dbReference>
<dbReference type="GO" id="GO:0015421">
    <property type="term" value="F:ABC-type oligopeptide transporter activity"/>
    <property type="evidence" value="ECO:0007669"/>
    <property type="project" value="TreeGrafter"/>
</dbReference>
<accession>A0A4Q7WMS2</accession>
<dbReference type="Pfam" id="PF00005">
    <property type="entry name" value="ABC_tran"/>
    <property type="match status" value="1"/>
</dbReference>
<comment type="subcellular location">
    <subcellularLocation>
        <location evidence="1">Cell membrane</location>
        <topology evidence="1">Multi-pass membrane protein</topology>
    </subcellularLocation>
</comment>
<dbReference type="InterPro" id="IPR027417">
    <property type="entry name" value="P-loop_NTPase"/>
</dbReference>
<dbReference type="SUPFAM" id="SSF52540">
    <property type="entry name" value="P-loop containing nucleoside triphosphate hydrolases"/>
    <property type="match status" value="1"/>
</dbReference>
<evidence type="ECO:0000256" key="6">
    <source>
        <dbReference type="ARBA" id="ARBA00022840"/>
    </source>
</evidence>
<dbReference type="SMART" id="SM00382">
    <property type="entry name" value="AAA"/>
    <property type="match status" value="1"/>
</dbReference>
<keyword evidence="6 12" id="KW-0067">ATP-binding</keyword>
<dbReference type="AlphaFoldDB" id="A0A4Q7WMS2"/>
<dbReference type="PROSITE" id="PS50929">
    <property type="entry name" value="ABC_TM1F"/>
    <property type="match status" value="1"/>
</dbReference>
<dbReference type="InterPro" id="IPR011527">
    <property type="entry name" value="ABC1_TM_dom"/>
</dbReference>
<keyword evidence="2" id="KW-0813">Transport</keyword>
<keyword evidence="4 9" id="KW-0812">Transmembrane</keyword>
<feature type="transmembrane region" description="Helical" evidence="9">
    <location>
        <begin position="237"/>
        <end position="261"/>
    </location>
</feature>
<feature type="transmembrane region" description="Helical" evidence="9">
    <location>
        <begin position="53"/>
        <end position="78"/>
    </location>
</feature>
<comment type="caution">
    <text evidence="12">The sequence shown here is derived from an EMBL/GenBank/DDBJ whole genome shotgun (WGS) entry which is preliminary data.</text>
</comment>
<proteinExistence type="predicted"/>
<dbReference type="FunFam" id="3.40.50.300:FF:000854">
    <property type="entry name" value="Multidrug ABC transporter ATP-binding protein"/>
    <property type="match status" value="1"/>
</dbReference>
<evidence type="ECO:0000256" key="9">
    <source>
        <dbReference type="SAM" id="Phobius"/>
    </source>
</evidence>
<dbReference type="InterPro" id="IPR036640">
    <property type="entry name" value="ABC1_TM_sf"/>
</dbReference>
<evidence type="ECO:0000256" key="4">
    <source>
        <dbReference type="ARBA" id="ARBA00022692"/>
    </source>
</evidence>
<evidence type="ECO:0000313" key="12">
    <source>
        <dbReference type="EMBL" id="RZU10569.1"/>
    </source>
</evidence>
<feature type="transmembrane region" description="Helical" evidence="9">
    <location>
        <begin position="273"/>
        <end position="298"/>
    </location>
</feature>
<feature type="domain" description="ABC transmembrane type-1" evidence="11">
    <location>
        <begin position="19"/>
        <end position="300"/>
    </location>
</feature>
<dbReference type="PANTHER" id="PTHR43394">
    <property type="entry name" value="ATP-DEPENDENT PERMEASE MDL1, MITOCHONDRIAL"/>
    <property type="match status" value="1"/>
</dbReference>
<protein>
    <submittedName>
        <fullName evidence="12">ATP-binding cassette subfamily B protein</fullName>
    </submittedName>
</protein>
<feature type="domain" description="ABC transporter" evidence="10">
    <location>
        <begin position="334"/>
        <end position="569"/>
    </location>
</feature>
<dbReference type="PANTHER" id="PTHR43394:SF1">
    <property type="entry name" value="ATP-BINDING CASSETTE SUB-FAMILY B MEMBER 10, MITOCHONDRIAL"/>
    <property type="match status" value="1"/>
</dbReference>
<evidence type="ECO:0000259" key="10">
    <source>
        <dbReference type="PROSITE" id="PS50893"/>
    </source>
</evidence>
<dbReference type="InterPro" id="IPR017871">
    <property type="entry name" value="ABC_transporter-like_CS"/>
</dbReference>
<feature type="transmembrane region" description="Helical" evidence="9">
    <location>
        <begin position="12"/>
        <end position="33"/>
    </location>
</feature>
<dbReference type="CDD" id="cd18548">
    <property type="entry name" value="ABC_6TM_Tm287_like"/>
    <property type="match status" value="1"/>
</dbReference>
<feature type="transmembrane region" description="Helical" evidence="9">
    <location>
        <begin position="127"/>
        <end position="151"/>
    </location>
</feature>
<dbReference type="Pfam" id="PF00664">
    <property type="entry name" value="ABC_membrane"/>
    <property type="match status" value="1"/>
</dbReference>
<dbReference type="PROSITE" id="PS00211">
    <property type="entry name" value="ABC_TRANSPORTER_1"/>
    <property type="match status" value="1"/>
</dbReference>
<name>A0A4Q7WMS2_9ACTN</name>
<evidence type="ECO:0000259" key="11">
    <source>
        <dbReference type="PROSITE" id="PS50929"/>
    </source>
</evidence>
<keyword evidence="13" id="KW-1185">Reference proteome</keyword>
<keyword evidence="7 9" id="KW-1133">Transmembrane helix</keyword>
<dbReference type="GO" id="GO:0005886">
    <property type="term" value="C:plasma membrane"/>
    <property type="evidence" value="ECO:0007669"/>
    <property type="project" value="UniProtKB-SubCell"/>
</dbReference>
<dbReference type="GO" id="GO:0016887">
    <property type="term" value="F:ATP hydrolysis activity"/>
    <property type="evidence" value="ECO:0007669"/>
    <property type="project" value="InterPro"/>
</dbReference>
<keyword evidence="3" id="KW-1003">Cell membrane</keyword>
<dbReference type="PROSITE" id="PS50893">
    <property type="entry name" value="ABC_TRANSPORTER_2"/>
    <property type="match status" value="1"/>
</dbReference>
<evidence type="ECO:0000313" key="13">
    <source>
        <dbReference type="Proteomes" id="UP000292027"/>
    </source>
</evidence>
<dbReference type="RefSeq" id="WP_130448312.1">
    <property type="nucleotide sequence ID" value="NZ_SHKR01000016.1"/>
</dbReference>
<evidence type="ECO:0000256" key="1">
    <source>
        <dbReference type="ARBA" id="ARBA00004651"/>
    </source>
</evidence>
<evidence type="ECO:0000256" key="3">
    <source>
        <dbReference type="ARBA" id="ARBA00022475"/>
    </source>
</evidence>
<gene>
    <name evidence="12" type="ORF">EV645_7033</name>
</gene>
<dbReference type="Gene3D" id="3.40.50.300">
    <property type="entry name" value="P-loop containing nucleotide triphosphate hydrolases"/>
    <property type="match status" value="1"/>
</dbReference>
<dbReference type="Gene3D" id="1.20.1560.10">
    <property type="entry name" value="ABC transporter type 1, transmembrane domain"/>
    <property type="match status" value="1"/>
</dbReference>
<feature type="transmembrane region" description="Helical" evidence="9">
    <location>
        <begin position="157"/>
        <end position="176"/>
    </location>
</feature>
<dbReference type="Proteomes" id="UP000292027">
    <property type="component" value="Unassembled WGS sequence"/>
</dbReference>
<dbReference type="GO" id="GO:0005524">
    <property type="term" value="F:ATP binding"/>
    <property type="evidence" value="ECO:0007669"/>
    <property type="project" value="UniProtKB-KW"/>
</dbReference>
<keyword evidence="8 9" id="KW-0472">Membrane</keyword>
<sequence length="577" mass="62406">MLIRVLRTHLRPYAGNLSLVVVLQLVGTIASLYLPTLNADIIDNGVAKGDTGYIVSTGGWMLAVSLVQIICTITAVYFGAKTAALFGRDVRAAVFHRVGEFSAREVNQFGAPTLISRSTNDVQQIQMLVVMTTTMLVAAPITMIGGVIMAVRLDVGLSWLVAVAVPLLAACVGFIASRMVPQFRKMQKNIDGVNRVLREQITGIRVVRAFVREPHEVERFGEANKNLTDTAIKAGRLMALIFPTVMLILNLSSVAVLWFGASRIEDGTLEVGALTAFLSYLIQILFSVMMGVFVMIMVPRASVCADRISEVLDTDSSVRPPVTPIKTFTGRGQLVFEHAAFKYPGAAEPVLHDINLVASPGQTTAIIGSTGAGKTTLLSLVPRLFDATEGRVLVDGIDVREIEPEALWERIGLVPQRPYLFSGTVASNLRYGNPDATDEELWEALEIAQGKDFVEAMAEGLEAPIAQGGTNVSGGQRQRLAIARALVRKPEIYLFDDSFSALDLSTDARLRAALRPVTREACMVIVAQRVSTIIDADQIVVLEDGAIVGKGTHDELLETCPTYVEIVESQRSAEEAA</sequence>
<organism evidence="12 13">
    <name type="scientific">Kribbella rubisoli</name>
    <dbReference type="NCBI Taxonomy" id="3075929"/>
    <lineage>
        <taxon>Bacteria</taxon>
        <taxon>Bacillati</taxon>
        <taxon>Actinomycetota</taxon>
        <taxon>Actinomycetes</taxon>
        <taxon>Propionibacteriales</taxon>
        <taxon>Kribbellaceae</taxon>
        <taxon>Kribbella</taxon>
    </lineage>
</organism>
<dbReference type="EMBL" id="SHKR01000016">
    <property type="protein sequence ID" value="RZU10569.1"/>
    <property type="molecule type" value="Genomic_DNA"/>
</dbReference>